<dbReference type="EMBL" id="MHOP01000026">
    <property type="protein sequence ID" value="OGZ65193.1"/>
    <property type="molecule type" value="Genomic_DNA"/>
</dbReference>
<evidence type="ECO:0000259" key="1">
    <source>
        <dbReference type="Pfam" id="PF18903"/>
    </source>
</evidence>
<accession>A0A1G2HRY0</accession>
<dbReference type="Pfam" id="PF18903">
    <property type="entry name" value="DUF5659"/>
    <property type="match status" value="1"/>
</dbReference>
<reference evidence="2 3" key="1">
    <citation type="journal article" date="2016" name="Nat. Commun.">
        <title>Thousands of microbial genomes shed light on interconnected biogeochemical processes in an aquifer system.</title>
        <authorList>
            <person name="Anantharaman K."/>
            <person name="Brown C.T."/>
            <person name="Hug L.A."/>
            <person name="Sharon I."/>
            <person name="Castelle C.J."/>
            <person name="Probst A.J."/>
            <person name="Thomas B.C."/>
            <person name="Singh A."/>
            <person name="Wilkins M.J."/>
            <person name="Karaoz U."/>
            <person name="Brodie E.L."/>
            <person name="Williams K.H."/>
            <person name="Hubbard S.S."/>
            <person name="Banfield J.F."/>
        </authorList>
    </citation>
    <scope>NUCLEOTIDE SEQUENCE [LARGE SCALE GENOMIC DNA]</scope>
</reference>
<dbReference type="Proteomes" id="UP000178774">
    <property type="component" value="Unassembled WGS sequence"/>
</dbReference>
<organism evidence="2 3">
    <name type="scientific">Candidatus Staskawiczbacteria bacterium RIFCSPHIGHO2_01_FULL_41_41</name>
    <dbReference type="NCBI Taxonomy" id="1802203"/>
    <lineage>
        <taxon>Bacteria</taxon>
        <taxon>Candidatus Staskawicziibacteriota</taxon>
    </lineage>
</organism>
<dbReference type="InterPro" id="IPR043718">
    <property type="entry name" value="DUF5659"/>
</dbReference>
<comment type="caution">
    <text evidence="2">The sequence shown here is derived from an EMBL/GenBank/DDBJ whole genome shotgun (WGS) entry which is preliminary data.</text>
</comment>
<evidence type="ECO:0000313" key="3">
    <source>
        <dbReference type="Proteomes" id="UP000178774"/>
    </source>
</evidence>
<evidence type="ECO:0000313" key="2">
    <source>
        <dbReference type="EMBL" id="OGZ65193.1"/>
    </source>
</evidence>
<protein>
    <recommendedName>
        <fullName evidence="1">DUF5659 domain-containing protein</fullName>
    </recommendedName>
</protein>
<name>A0A1G2HRY0_9BACT</name>
<feature type="domain" description="DUF5659" evidence="1">
    <location>
        <begin position="8"/>
        <end position="79"/>
    </location>
</feature>
<proteinExistence type="predicted"/>
<gene>
    <name evidence="2" type="ORF">A2822_01125</name>
</gene>
<sequence length="82" mass="9623">MKKLDQNSIYQTSDLPLATVISLSFSIKSVDRENPRKAQFIFERNSKLDALIEDYWNGNLKVEPQQFFNQLRIVKARLYGEN</sequence>
<dbReference type="AlphaFoldDB" id="A0A1G2HRY0"/>